<protein>
    <submittedName>
        <fullName evidence="2">Uncharacterized protein</fullName>
    </submittedName>
</protein>
<sequence>MEFSDDFIAQVLHDIYRRGKAQSPADLSPELFRAILRRFNEATAQGMAASDGPDMDDDFRQALRHSNEVFSAFKVHRMQSDMARLLTDSNGDLKPFNQWANDVLPIASHQCGAWLRTEYDTAVVRAHQAADWQQFLREADVLPNLKWMPSTSPNPGADHQLFWNTIRPINDPFWNEHRPGDRWNCKCSLTSTDEPCTATPSSDKASNPQPGLDSNPGTDGAVFAQSHPYFPKSCSSCSFYKPGFRDKLSHLFNNKAKDCYNCPYINNCLDSLCKSDKPDKEKLKANRVEYKRLLHDPEYKDVVFDKRTGGLKAAHIGHITHEGEHAQRFFGGLTSSDLENECQNQLFSMGHKAIFCNETKKKNGQQLAALDMVMDDKYMDIRSVTGRGWYSNIFVKKNDQLRRYNSRSDVEEKADALCLYFHDPNLFDETKMKKSINYFKFYRNFDGNLLDKDLKHIYCVIKGRNELLHYEI</sequence>
<dbReference type="Proteomes" id="UP000286598">
    <property type="component" value="Unassembled WGS sequence"/>
</dbReference>
<accession>A0A3R6FNC1</accession>
<keyword evidence="3" id="KW-1185">Reference proteome</keyword>
<organism evidence="2 3">
    <name type="scientific">Leyella stercorea</name>
    <dbReference type="NCBI Taxonomy" id="363265"/>
    <lineage>
        <taxon>Bacteria</taxon>
        <taxon>Pseudomonadati</taxon>
        <taxon>Bacteroidota</taxon>
        <taxon>Bacteroidia</taxon>
        <taxon>Bacteroidales</taxon>
        <taxon>Prevotellaceae</taxon>
        <taxon>Leyella</taxon>
    </lineage>
</organism>
<name>A0A3R6FNC1_9BACT</name>
<dbReference type="EMBL" id="QRNO01000001">
    <property type="protein sequence ID" value="RHK53366.1"/>
    <property type="molecule type" value="Genomic_DNA"/>
</dbReference>
<evidence type="ECO:0000313" key="3">
    <source>
        <dbReference type="Proteomes" id="UP000286598"/>
    </source>
</evidence>
<proteinExistence type="predicted"/>
<dbReference type="OrthoDB" id="9813502at2"/>
<dbReference type="AlphaFoldDB" id="A0A3R6FNC1"/>
<gene>
    <name evidence="2" type="ORF">DW060_00540</name>
</gene>
<comment type="caution">
    <text evidence="2">The sequence shown here is derived from an EMBL/GenBank/DDBJ whole genome shotgun (WGS) entry which is preliminary data.</text>
</comment>
<evidence type="ECO:0000256" key="1">
    <source>
        <dbReference type="SAM" id="MobiDB-lite"/>
    </source>
</evidence>
<feature type="region of interest" description="Disordered" evidence="1">
    <location>
        <begin position="197"/>
        <end position="220"/>
    </location>
</feature>
<feature type="compositionally biased region" description="Polar residues" evidence="1">
    <location>
        <begin position="197"/>
        <end position="209"/>
    </location>
</feature>
<reference evidence="2 3" key="1">
    <citation type="submission" date="2018-08" db="EMBL/GenBank/DDBJ databases">
        <title>A genome reference for cultivated species of the human gut microbiota.</title>
        <authorList>
            <person name="Zou Y."/>
            <person name="Xue W."/>
            <person name="Luo G."/>
        </authorList>
    </citation>
    <scope>NUCLEOTIDE SEQUENCE [LARGE SCALE GENOMIC DNA]</scope>
    <source>
        <strain evidence="2 3">AF42-9</strain>
    </source>
</reference>
<evidence type="ECO:0000313" key="2">
    <source>
        <dbReference type="EMBL" id="RHK53366.1"/>
    </source>
</evidence>